<dbReference type="InterPro" id="IPR001296">
    <property type="entry name" value="Glyco_trans_1"/>
</dbReference>
<name>A0A0G3EGD2_9BACT</name>
<evidence type="ECO:0000259" key="1">
    <source>
        <dbReference type="Pfam" id="PF00534"/>
    </source>
</evidence>
<dbReference type="PANTHER" id="PTHR45947:SF3">
    <property type="entry name" value="SULFOQUINOVOSYL TRANSFERASE SQD2"/>
    <property type="match status" value="1"/>
</dbReference>
<proteinExistence type="predicted"/>
<dbReference type="Proteomes" id="UP000035268">
    <property type="component" value="Chromosome"/>
</dbReference>
<evidence type="ECO:0000259" key="2">
    <source>
        <dbReference type="Pfam" id="PF13439"/>
    </source>
</evidence>
<dbReference type="Pfam" id="PF00534">
    <property type="entry name" value="Glycos_transf_1"/>
    <property type="match status" value="1"/>
</dbReference>
<dbReference type="Gene3D" id="3.40.50.2000">
    <property type="entry name" value="Glycogen Phosphorylase B"/>
    <property type="match status" value="2"/>
</dbReference>
<evidence type="ECO:0000313" key="4">
    <source>
        <dbReference type="Proteomes" id="UP000035268"/>
    </source>
</evidence>
<reference evidence="4" key="1">
    <citation type="submission" date="2015-02" db="EMBL/GenBank/DDBJ databases">
        <title>Description and complete genome sequence of the first cultured representative of the subdivision 5 of the Verrucomicrobia phylum.</title>
        <authorList>
            <person name="Spring S."/>
            <person name="Bunk B."/>
            <person name="Sproer C."/>
            <person name="Klenk H.-P."/>
        </authorList>
    </citation>
    <scope>NUCLEOTIDE SEQUENCE [LARGE SCALE GENOMIC DNA]</scope>
    <source>
        <strain evidence="4">L21-Fru-AB</strain>
    </source>
</reference>
<sequence>MPKILILQPYLTPYRVGLFDALAAVDRVDVLVVRYSRPEVRRQWNVHTGSGFEQKRIRSLVVSAGYESNKVYTNVFHWLWILLRWRPDVVVACPANEGVIAAALKKLLRYRLIFWTEQTPFTAGSAALLKRQRFFYRHSDRYLVPGRLSAQYVRERCGAREEQIYYAPNSVDDDTYHIDQSRFDRKHGESPLKFMFCGSLIERKGFDLLKEAFRRLARECDLPAFECHVAGTGPLEKEPIDNIIYHGNCAQIECARIMRDCHVFVLPSRRDCNPLTVIEAAKCGNAMLLSDAVGNYPEFTLSDEWVFESGSVDALEKALRWVLTRSGSDIKAAAEYARRVAGEISHEATAREFVRAAGK</sequence>
<accession>A0A0G3EGD2</accession>
<feature type="domain" description="Glycosyl transferase family 1" evidence="1">
    <location>
        <begin position="179"/>
        <end position="338"/>
    </location>
</feature>
<protein>
    <submittedName>
        <fullName evidence="3">Glycosyl transferase, group 1</fullName>
    </submittedName>
</protein>
<keyword evidence="3" id="KW-0808">Transferase</keyword>
<dbReference type="OrthoDB" id="9795068at2"/>
<evidence type="ECO:0000313" key="3">
    <source>
        <dbReference type="EMBL" id="AKJ65526.1"/>
    </source>
</evidence>
<keyword evidence="4" id="KW-1185">Reference proteome</keyword>
<dbReference type="EMBL" id="CP010904">
    <property type="protein sequence ID" value="AKJ65526.1"/>
    <property type="molecule type" value="Genomic_DNA"/>
</dbReference>
<organism evidence="3 4">
    <name type="scientific">Kiritimatiella glycovorans</name>
    <dbReference type="NCBI Taxonomy" id="1307763"/>
    <lineage>
        <taxon>Bacteria</taxon>
        <taxon>Pseudomonadati</taxon>
        <taxon>Kiritimatiellota</taxon>
        <taxon>Kiritimatiellia</taxon>
        <taxon>Kiritimatiellales</taxon>
        <taxon>Kiritimatiellaceae</taxon>
        <taxon>Kiritimatiella</taxon>
    </lineage>
</organism>
<dbReference type="CDD" id="cd03801">
    <property type="entry name" value="GT4_PimA-like"/>
    <property type="match status" value="1"/>
</dbReference>
<dbReference type="GO" id="GO:0016757">
    <property type="term" value="F:glycosyltransferase activity"/>
    <property type="evidence" value="ECO:0007669"/>
    <property type="project" value="InterPro"/>
</dbReference>
<dbReference type="STRING" id="1307763.L21SP4_02299"/>
<gene>
    <name evidence="3" type="ORF">L21SP4_02299</name>
</gene>
<dbReference type="InterPro" id="IPR028098">
    <property type="entry name" value="Glyco_trans_4-like_N"/>
</dbReference>
<dbReference type="Pfam" id="PF13439">
    <property type="entry name" value="Glyco_transf_4"/>
    <property type="match status" value="1"/>
</dbReference>
<dbReference type="InterPro" id="IPR050194">
    <property type="entry name" value="Glycosyltransferase_grp1"/>
</dbReference>
<dbReference type="PANTHER" id="PTHR45947">
    <property type="entry name" value="SULFOQUINOVOSYL TRANSFERASE SQD2"/>
    <property type="match status" value="1"/>
</dbReference>
<feature type="domain" description="Glycosyltransferase subfamily 4-like N-terminal" evidence="2">
    <location>
        <begin position="26"/>
        <end position="174"/>
    </location>
</feature>
<dbReference type="SUPFAM" id="SSF53756">
    <property type="entry name" value="UDP-Glycosyltransferase/glycogen phosphorylase"/>
    <property type="match status" value="1"/>
</dbReference>
<dbReference type="KEGG" id="vbl:L21SP4_02299"/>
<dbReference type="RefSeq" id="WP_052882746.1">
    <property type="nucleotide sequence ID" value="NZ_CP010904.1"/>
</dbReference>
<dbReference type="AlphaFoldDB" id="A0A0G3EGD2"/>
<reference evidence="3 4" key="2">
    <citation type="journal article" date="2016" name="ISME J.">
        <title>Characterization of the first cultured representative of Verrucomicrobia subdivision 5 indicates the proposal of a novel phylum.</title>
        <authorList>
            <person name="Spring S."/>
            <person name="Bunk B."/>
            <person name="Sproer C."/>
            <person name="Schumann P."/>
            <person name="Rohde M."/>
            <person name="Tindall B.J."/>
            <person name="Klenk H.P."/>
        </authorList>
    </citation>
    <scope>NUCLEOTIDE SEQUENCE [LARGE SCALE GENOMIC DNA]</scope>
    <source>
        <strain evidence="3 4">L21-Fru-AB</strain>
    </source>
</reference>